<name>A0A2A7UV22_COMTR</name>
<evidence type="ECO:0000256" key="8">
    <source>
        <dbReference type="ARBA" id="ARBA00022692"/>
    </source>
</evidence>
<dbReference type="OrthoDB" id="8666089at2"/>
<feature type="transmembrane region" description="Helical" evidence="12">
    <location>
        <begin position="6"/>
        <end position="27"/>
    </location>
</feature>
<dbReference type="Pfam" id="PF04995">
    <property type="entry name" value="CcmD"/>
    <property type="match status" value="1"/>
</dbReference>
<evidence type="ECO:0000256" key="11">
    <source>
        <dbReference type="ARBA" id="ARBA00023136"/>
    </source>
</evidence>
<keyword evidence="11 12" id="KW-0472">Membrane</keyword>
<keyword evidence="9 12" id="KW-0201">Cytochrome c-type biogenesis</keyword>
<evidence type="ECO:0000256" key="6">
    <source>
        <dbReference type="ARBA" id="ARBA00022475"/>
    </source>
</evidence>
<dbReference type="Proteomes" id="UP000220246">
    <property type="component" value="Unassembled WGS sequence"/>
</dbReference>
<organism evidence="13 14">
    <name type="scientific">Comamonas terrigena</name>
    <dbReference type="NCBI Taxonomy" id="32013"/>
    <lineage>
        <taxon>Bacteria</taxon>
        <taxon>Pseudomonadati</taxon>
        <taxon>Pseudomonadota</taxon>
        <taxon>Betaproteobacteria</taxon>
        <taxon>Burkholderiales</taxon>
        <taxon>Comamonadaceae</taxon>
        <taxon>Comamonas</taxon>
    </lineage>
</organism>
<comment type="caution">
    <text evidence="13">The sequence shown here is derived from an EMBL/GenBank/DDBJ whole genome shotgun (WGS) entry which is preliminary data.</text>
</comment>
<evidence type="ECO:0000256" key="3">
    <source>
        <dbReference type="ARBA" id="ARBA00008741"/>
    </source>
</evidence>
<protein>
    <recommendedName>
        <fullName evidence="4 12">Heme exporter protein D</fullName>
    </recommendedName>
</protein>
<dbReference type="InterPro" id="IPR007078">
    <property type="entry name" value="Haem_export_protD_CcmD"/>
</dbReference>
<dbReference type="EMBL" id="PDEA01000001">
    <property type="protein sequence ID" value="PEH89112.1"/>
    <property type="molecule type" value="Genomic_DNA"/>
</dbReference>
<keyword evidence="10 12" id="KW-1133">Transmembrane helix</keyword>
<reference evidence="14" key="1">
    <citation type="submission" date="2017-09" db="EMBL/GenBank/DDBJ databases">
        <title>FDA dAtabase for Regulatory Grade micrObial Sequences (FDA-ARGOS): Supporting development and validation of Infectious Disease Dx tests.</title>
        <authorList>
            <person name="Minogue T."/>
            <person name="Wolcott M."/>
            <person name="Wasieloski L."/>
            <person name="Aguilar W."/>
            <person name="Moore D."/>
            <person name="Tallon L."/>
            <person name="Sadzewicz L."/>
            <person name="Ott S."/>
            <person name="Zhao X."/>
            <person name="Nagaraj S."/>
            <person name="Vavikolanu K."/>
            <person name="Aluvathingal J."/>
            <person name="Nadendla S."/>
            <person name="Sichtig H."/>
        </authorList>
    </citation>
    <scope>NUCLEOTIDE SEQUENCE [LARGE SCALE GENOMIC DNA]</scope>
    <source>
        <strain evidence="14">FDAARGOS_394</strain>
    </source>
</reference>
<keyword evidence="8 12" id="KW-0812">Transmembrane</keyword>
<dbReference type="NCBIfam" id="TIGR03141">
    <property type="entry name" value="cytochro_ccmD"/>
    <property type="match status" value="1"/>
</dbReference>
<proteinExistence type="inferred from homology"/>
<accession>A0A2A7UV22</accession>
<sequence length="43" mass="4961">MQDHAFFIALAYGVSAMLLVAEVWSLWRRCRRQAAHTEGELPE</sequence>
<evidence type="ECO:0000256" key="9">
    <source>
        <dbReference type="ARBA" id="ARBA00022748"/>
    </source>
</evidence>
<gene>
    <name evidence="13" type="primary">ccmD</name>
    <name evidence="13" type="ORF">CRM82_11380</name>
</gene>
<evidence type="ECO:0000256" key="2">
    <source>
        <dbReference type="ARBA" id="ARBA00004377"/>
    </source>
</evidence>
<evidence type="ECO:0000256" key="5">
    <source>
        <dbReference type="ARBA" id="ARBA00022448"/>
    </source>
</evidence>
<evidence type="ECO:0000256" key="12">
    <source>
        <dbReference type="RuleBase" id="RU363101"/>
    </source>
</evidence>
<evidence type="ECO:0000256" key="10">
    <source>
        <dbReference type="ARBA" id="ARBA00022989"/>
    </source>
</evidence>
<dbReference type="GO" id="GO:0017004">
    <property type="term" value="P:cytochrome complex assembly"/>
    <property type="evidence" value="ECO:0007669"/>
    <property type="project" value="UniProtKB-KW"/>
</dbReference>
<dbReference type="GeneID" id="80801211"/>
<comment type="similarity">
    <text evidence="3 12">Belongs to the CcmD/CycX/HelD family.</text>
</comment>
<dbReference type="AlphaFoldDB" id="A0A2A7UV22"/>
<keyword evidence="7 12" id="KW-0997">Cell inner membrane</keyword>
<keyword evidence="14" id="KW-1185">Reference proteome</keyword>
<evidence type="ECO:0000313" key="14">
    <source>
        <dbReference type="Proteomes" id="UP000220246"/>
    </source>
</evidence>
<evidence type="ECO:0000256" key="7">
    <source>
        <dbReference type="ARBA" id="ARBA00022519"/>
    </source>
</evidence>
<dbReference type="RefSeq" id="WP_083520371.1">
    <property type="nucleotide sequence ID" value="NZ_DALZQJ010000032.1"/>
</dbReference>
<evidence type="ECO:0000256" key="1">
    <source>
        <dbReference type="ARBA" id="ARBA00002442"/>
    </source>
</evidence>
<keyword evidence="5 12" id="KW-0813">Transport</keyword>
<comment type="subcellular location">
    <subcellularLocation>
        <location evidence="2 12">Cell inner membrane</location>
        <topology evidence="2 12">Single-pass membrane protein</topology>
    </subcellularLocation>
</comment>
<comment type="function">
    <text evidence="1 12">Required for the export of heme to the periplasm for the biogenesis of c-type cytochromes.</text>
</comment>
<dbReference type="GO" id="GO:0015886">
    <property type="term" value="P:heme transport"/>
    <property type="evidence" value="ECO:0007669"/>
    <property type="project" value="InterPro"/>
</dbReference>
<dbReference type="GO" id="GO:0005886">
    <property type="term" value="C:plasma membrane"/>
    <property type="evidence" value="ECO:0007669"/>
    <property type="project" value="UniProtKB-SubCell"/>
</dbReference>
<evidence type="ECO:0000313" key="13">
    <source>
        <dbReference type="EMBL" id="PEH89112.1"/>
    </source>
</evidence>
<evidence type="ECO:0000256" key="4">
    <source>
        <dbReference type="ARBA" id="ARBA00016461"/>
    </source>
</evidence>
<keyword evidence="6 12" id="KW-1003">Cell membrane</keyword>